<reference evidence="3" key="1">
    <citation type="submission" date="2016-11" db="EMBL/GenBank/DDBJ databases">
        <authorList>
            <person name="Varghese N."/>
            <person name="Submissions S."/>
        </authorList>
    </citation>
    <scope>NUCLEOTIDE SEQUENCE [LARGE SCALE GENOMIC DNA]</scope>
    <source>
        <strain evidence="3">DSM 17957</strain>
    </source>
</reference>
<evidence type="ECO:0000256" key="1">
    <source>
        <dbReference type="SAM" id="Phobius"/>
    </source>
</evidence>
<evidence type="ECO:0000313" key="2">
    <source>
        <dbReference type="EMBL" id="SHK20779.1"/>
    </source>
</evidence>
<dbReference type="RefSeq" id="WP_110942802.1">
    <property type="nucleotide sequence ID" value="NZ_FQZV01000095.1"/>
</dbReference>
<keyword evidence="1" id="KW-0812">Transmembrane</keyword>
<dbReference type="OrthoDB" id="1956791at2"/>
<protein>
    <submittedName>
        <fullName evidence="2">Uncharacterized protein</fullName>
    </submittedName>
</protein>
<dbReference type="Proteomes" id="UP000184536">
    <property type="component" value="Unassembled WGS sequence"/>
</dbReference>
<keyword evidence="1" id="KW-0472">Membrane</keyword>
<proteinExistence type="predicted"/>
<sequence>MAAGKQLGIFLRFAYGGLKGFIWISMIYMAVAATVIALHPEAFSIYIIEYIKTPEYSKLSITLFGYLLMVFNGILELVKLRNEKIKNRRRRKKNE</sequence>
<feature type="transmembrane region" description="Helical" evidence="1">
    <location>
        <begin position="59"/>
        <end position="80"/>
    </location>
</feature>
<name>A0A1M6QKG3_9FIRM</name>
<keyword evidence="3" id="KW-1185">Reference proteome</keyword>
<evidence type="ECO:0000313" key="3">
    <source>
        <dbReference type="Proteomes" id="UP000184536"/>
    </source>
</evidence>
<feature type="transmembrane region" description="Helical" evidence="1">
    <location>
        <begin position="21"/>
        <end position="39"/>
    </location>
</feature>
<dbReference type="AlphaFoldDB" id="A0A1M6QKG3"/>
<accession>A0A1M6QKG3</accession>
<dbReference type="STRING" id="1121919.SAMN02745975_03871"/>
<organism evidence="2 3">
    <name type="scientific">Geosporobacter subterraneus DSM 17957</name>
    <dbReference type="NCBI Taxonomy" id="1121919"/>
    <lineage>
        <taxon>Bacteria</taxon>
        <taxon>Bacillati</taxon>
        <taxon>Bacillota</taxon>
        <taxon>Clostridia</taxon>
        <taxon>Peptostreptococcales</taxon>
        <taxon>Thermotaleaceae</taxon>
        <taxon>Geosporobacter</taxon>
    </lineage>
</organism>
<keyword evidence="1" id="KW-1133">Transmembrane helix</keyword>
<dbReference type="EMBL" id="FQZV01000095">
    <property type="protein sequence ID" value="SHK20779.1"/>
    <property type="molecule type" value="Genomic_DNA"/>
</dbReference>
<gene>
    <name evidence="2" type="ORF">SAMN02745975_03871</name>
</gene>